<keyword evidence="5 6" id="KW-0472">Membrane</keyword>
<protein>
    <submittedName>
        <fullName evidence="8">DME family drug/metabolite transporter</fullName>
    </submittedName>
</protein>
<comment type="caution">
    <text evidence="8">The sequence shown here is derived from an EMBL/GenBank/DDBJ whole genome shotgun (WGS) entry which is preliminary data.</text>
</comment>
<accession>A0ABR6RBI2</accession>
<feature type="transmembrane region" description="Helical" evidence="6">
    <location>
        <begin position="153"/>
        <end position="172"/>
    </location>
</feature>
<keyword evidence="2" id="KW-1003">Cell membrane</keyword>
<dbReference type="PANTHER" id="PTHR42920:SF5">
    <property type="entry name" value="EAMA DOMAIN-CONTAINING PROTEIN"/>
    <property type="match status" value="1"/>
</dbReference>
<evidence type="ECO:0000256" key="2">
    <source>
        <dbReference type="ARBA" id="ARBA00022475"/>
    </source>
</evidence>
<dbReference type="Proteomes" id="UP000562492">
    <property type="component" value="Unassembled WGS sequence"/>
</dbReference>
<evidence type="ECO:0000256" key="6">
    <source>
        <dbReference type="SAM" id="Phobius"/>
    </source>
</evidence>
<reference evidence="8 9" key="1">
    <citation type="submission" date="2020-08" db="EMBL/GenBank/DDBJ databases">
        <title>Functional genomics of gut bacteria from endangered species of beetles.</title>
        <authorList>
            <person name="Carlos-Shanley C."/>
        </authorList>
    </citation>
    <scope>NUCLEOTIDE SEQUENCE [LARGE SCALE GENOMIC DNA]</scope>
    <source>
        <strain evidence="8 9">S00124</strain>
    </source>
</reference>
<evidence type="ECO:0000313" key="9">
    <source>
        <dbReference type="Proteomes" id="UP000562492"/>
    </source>
</evidence>
<feature type="transmembrane region" description="Helical" evidence="6">
    <location>
        <begin position="100"/>
        <end position="116"/>
    </location>
</feature>
<name>A0ABR6RBI2_9BURK</name>
<evidence type="ECO:0000313" key="8">
    <source>
        <dbReference type="EMBL" id="MBB6576414.1"/>
    </source>
</evidence>
<evidence type="ECO:0000256" key="5">
    <source>
        <dbReference type="ARBA" id="ARBA00023136"/>
    </source>
</evidence>
<evidence type="ECO:0000256" key="3">
    <source>
        <dbReference type="ARBA" id="ARBA00022692"/>
    </source>
</evidence>
<dbReference type="InterPro" id="IPR051258">
    <property type="entry name" value="Diverse_Substrate_Transporter"/>
</dbReference>
<feature type="transmembrane region" description="Helical" evidence="6">
    <location>
        <begin position="58"/>
        <end position="80"/>
    </location>
</feature>
<sequence length="327" mass="33109">MNPSAMSSSSSAAASSSKTGSGAPSSSAQGIALVALAGVLWGTSGTAQYLGAAGLSPFWVGAAQLAAASVFLGLALWWALQRRPGSLVLRPRAAGLRWSWFFWASLGIGGYSVFFYEGLQLAGVGVGTAVAIGSSPIWAGLLQALVLRAPLSALWWLGTLMSVAGGAAMVLGKGGGGSASWPGLVMCLLAGLSYAGYALINKRLVSHMSPKVVNFYVFTGAALLAAPVAWVQAGQPQWSLSSVLVVIYLGAVVSGIAHMLFSIGLRHISGPTGVALSLIEPVAAFVLAVWVVGEHQPLVAWLGLAGVLVGLLVVVRAEMAVGAPSAA</sequence>
<evidence type="ECO:0000259" key="7">
    <source>
        <dbReference type="Pfam" id="PF00892"/>
    </source>
</evidence>
<feature type="transmembrane region" description="Helical" evidence="6">
    <location>
        <begin position="238"/>
        <end position="261"/>
    </location>
</feature>
<evidence type="ECO:0000256" key="1">
    <source>
        <dbReference type="ARBA" id="ARBA00004651"/>
    </source>
</evidence>
<organism evidence="8 9">
    <name type="scientific">Comamonas odontotermitis</name>
    <dbReference type="NCBI Taxonomy" id="379895"/>
    <lineage>
        <taxon>Bacteria</taxon>
        <taxon>Pseudomonadati</taxon>
        <taxon>Pseudomonadota</taxon>
        <taxon>Betaproteobacteria</taxon>
        <taxon>Burkholderiales</taxon>
        <taxon>Comamonadaceae</taxon>
        <taxon>Comamonas</taxon>
    </lineage>
</organism>
<dbReference type="EMBL" id="JACHKZ010000002">
    <property type="protein sequence ID" value="MBB6576414.1"/>
    <property type="molecule type" value="Genomic_DNA"/>
</dbReference>
<dbReference type="InterPro" id="IPR000620">
    <property type="entry name" value="EamA_dom"/>
</dbReference>
<feature type="transmembrane region" description="Helical" evidence="6">
    <location>
        <begin position="31"/>
        <end position="52"/>
    </location>
</feature>
<feature type="transmembrane region" description="Helical" evidence="6">
    <location>
        <begin position="273"/>
        <end position="292"/>
    </location>
</feature>
<keyword evidence="9" id="KW-1185">Reference proteome</keyword>
<dbReference type="InterPro" id="IPR037185">
    <property type="entry name" value="EmrE-like"/>
</dbReference>
<dbReference type="PANTHER" id="PTHR42920">
    <property type="entry name" value="OS03G0707200 PROTEIN-RELATED"/>
    <property type="match status" value="1"/>
</dbReference>
<feature type="transmembrane region" description="Helical" evidence="6">
    <location>
        <begin position="122"/>
        <end position="141"/>
    </location>
</feature>
<feature type="domain" description="EamA" evidence="7">
    <location>
        <begin position="30"/>
        <end position="167"/>
    </location>
</feature>
<dbReference type="Pfam" id="PF00892">
    <property type="entry name" value="EamA"/>
    <property type="match status" value="2"/>
</dbReference>
<proteinExistence type="predicted"/>
<dbReference type="RefSeq" id="WP_233464277.1">
    <property type="nucleotide sequence ID" value="NZ_JACHKZ010000002.1"/>
</dbReference>
<evidence type="ECO:0000256" key="4">
    <source>
        <dbReference type="ARBA" id="ARBA00022989"/>
    </source>
</evidence>
<feature type="domain" description="EamA" evidence="7">
    <location>
        <begin position="182"/>
        <end position="315"/>
    </location>
</feature>
<dbReference type="SUPFAM" id="SSF103481">
    <property type="entry name" value="Multidrug resistance efflux transporter EmrE"/>
    <property type="match status" value="2"/>
</dbReference>
<feature type="transmembrane region" description="Helical" evidence="6">
    <location>
        <begin position="212"/>
        <end position="232"/>
    </location>
</feature>
<feature type="transmembrane region" description="Helical" evidence="6">
    <location>
        <begin position="178"/>
        <end position="200"/>
    </location>
</feature>
<keyword evidence="4 6" id="KW-1133">Transmembrane helix</keyword>
<feature type="transmembrane region" description="Helical" evidence="6">
    <location>
        <begin position="298"/>
        <end position="315"/>
    </location>
</feature>
<comment type="subcellular location">
    <subcellularLocation>
        <location evidence="1">Cell membrane</location>
        <topology evidence="1">Multi-pass membrane protein</topology>
    </subcellularLocation>
</comment>
<keyword evidence="3 6" id="KW-0812">Transmembrane</keyword>
<gene>
    <name evidence="8" type="ORF">HNP33_000462</name>
</gene>